<keyword evidence="6 9" id="KW-0479">Metal-binding</keyword>
<dbReference type="Pfam" id="PF01938">
    <property type="entry name" value="TRAM"/>
    <property type="match status" value="1"/>
</dbReference>
<keyword evidence="14" id="KW-1185">Reference proteome</keyword>
<keyword evidence="4 9" id="KW-0808">Transferase</keyword>
<protein>
    <recommendedName>
        <fullName evidence="9">23S rRNA (uracil(1939)-C(5))-methyltransferase RlmD</fullName>
        <ecNumber evidence="9">2.1.1.190</ecNumber>
    </recommendedName>
    <alternativeName>
        <fullName evidence="9">23S rRNA(m5U1939)-methyltransferase</fullName>
    </alternativeName>
</protein>
<sequence>MALIYRQTAKVVKPKTFITEIQDLDYQCCGVAKINGKTWFIENALPQEKVKCRVIDEKRQYGKASVLKHLIRSPQRIRPQCLIYSHCGGCQNQHLPIELQRQTKQQSLFRRLQGLQSQPIQLMPMISGEPWYYRRRIRLSLSFNPKSKQLEMGFRQKNSDNIVSVNHCPVATKGINRLLPKLQDFLSNWSQPKNLGHIELIEADNGIAMLVRHIKNLAEIDRTLLVDFSIQENLILFIQDDQKIHHIQGKYPHYCLNDGSLLQFDIRDFIQVNAALNRQMIEIATNWLNLTKSDHLLDLFCGMGNFTLPLSRLAQSAVGIEGVSEMVEKARQNARLNHCDNVEFYQANLDEPFSKQNWTDRRFNKILLDPPRSGAAFALNTLCQLQAETILYISCNPATLVRDAEILNQFGYQIKQTAMIDMFPQTGHLESITLFTLR</sequence>
<dbReference type="PANTHER" id="PTHR11061:SF49">
    <property type="entry name" value="23S RRNA (URACIL(1939)-C(5))-METHYLTRANSFERASE RLMD"/>
    <property type="match status" value="1"/>
</dbReference>
<evidence type="ECO:0000259" key="12">
    <source>
        <dbReference type="Pfam" id="PF01938"/>
    </source>
</evidence>
<dbReference type="NCBIfam" id="TIGR00479">
    <property type="entry name" value="rumA"/>
    <property type="match status" value="1"/>
</dbReference>
<dbReference type="Gene3D" id="3.40.50.150">
    <property type="entry name" value="Vaccinia Virus protein VP39"/>
    <property type="match status" value="1"/>
</dbReference>
<keyword evidence="1 9" id="KW-0004">4Fe-4S</keyword>
<keyword evidence="2 9" id="KW-0698">rRNA processing</keyword>
<evidence type="ECO:0000256" key="8">
    <source>
        <dbReference type="ARBA" id="ARBA00023014"/>
    </source>
</evidence>
<gene>
    <name evidence="9" type="primary">rlmD</name>
    <name evidence="13" type="ORF">BKG89_02445</name>
</gene>
<dbReference type="EC" id="2.1.1.190" evidence="9"/>
<feature type="binding site" evidence="9 10">
    <location>
        <position position="321"/>
    </location>
    <ligand>
        <name>S-adenosyl-L-methionine</name>
        <dbReference type="ChEBI" id="CHEBI:59789"/>
    </ligand>
</feature>
<feature type="binding site" evidence="9">
    <location>
        <position position="81"/>
    </location>
    <ligand>
        <name>[4Fe-4S] cluster</name>
        <dbReference type="ChEBI" id="CHEBI:49883"/>
    </ligand>
</feature>
<feature type="active site" evidence="11">
    <location>
        <position position="395"/>
    </location>
</feature>
<accession>A0ABX3KZ86</accession>
<comment type="function">
    <text evidence="9">Catalyzes the formation of 5-methyl-uridine at position 1939 (m5U1939) in 23S rRNA.</text>
</comment>
<dbReference type="Gene3D" id="2.40.50.140">
    <property type="entry name" value="Nucleic acid-binding proteins"/>
    <property type="match status" value="1"/>
</dbReference>
<dbReference type="PROSITE" id="PS01230">
    <property type="entry name" value="TRMA_1"/>
    <property type="match status" value="1"/>
</dbReference>
<dbReference type="RefSeq" id="WP_077462607.1">
    <property type="nucleotide sequence ID" value="NZ_MLAA01000007.1"/>
</dbReference>
<evidence type="ECO:0000256" key="7">
    <source>
        <dbReference type="ARBA" id="ARBA00023004"/>
    </source>
</evidence>
<feature type="binding site" evidence="9 10">
    <location>
        <position position="300"/>
    </location>
    <ligand>
        <name>S-adenosyl-L-methionine</name>
        <dbReference type="ChEBI" id="CHEBI:59789"/>
    </ligand>
</feature>
<feature type="binding site" evidence="9">
    <location>
        <position position="87"/>
    </location>
    <ligand>
        <name>[4Fe-4S] cluster</name>
        <dbReference type="ChEBI" id="CHEBI:49883"/>
    </ligand>
</feature>
<feature type="domain" description="TRAM" evidence="12">
    <location>
        <begin position="21"/>
        <end position="67"/>
    </location>
</feature>
<dbReference type="EMBL" id="MLAA01000007">
    <property type="protein sequence ID" value="OOF70839.1"/>
    <property type="molecule type" value="Genomic_DNA"/>
</dbReference>
<evidence type="ECO:0000256" key="4">
    <source>
        <dbReference type="ARBA" id="ARBA00022679"/>
    </source>
</evidence>
<feature type="binding site" evidence="9 10">
    <location>
        <position position="271"/>
    </location>
    <ligand>
        <name>S-adenosyl-L-methionine</name>
        <dbReference type="ChEBI" id="CHEBI:59789"/>
    </ligand>
</feature>
<dbReference type="SUPFAM" id="SSF50249">
    <property type="entry name" value="Nucleic acid-binding proteins"/>
    <property type="match status" value="1"/>
</dbReference>
<evidence type="ECO:0000256" key="11">
    <source>
        <dbReference type="PROSITE-ProRule" id="PRU10015"/>
    </source>
</evidence>
<dbReference type="InterPro" id="IPR030391">
    <property type="entry name" value="MeTrfase_TrmA_CS"/>
</dbReference>
<comment type="caution">
    <text evidence="13">The sequence shown here is derived from an EMBL/GenBank/DDBJ whole genome shotgun (WGS) entry which is preliminary data.</text>
</comment>
<feature type="binding site" evidence="9 10">
    <location>
        <position position="369"/>
    </location>
    <ligand>
        <name>S-adenosyl-L-methionine</name>
        <dbReference type="ChEBI" id="CHEBI:59789"/>
    </ligand>
</feature>
<evidence type="ECO:0000256" key="9">
    <source>
        <dbReference type="HAMAP-Rule" id="MF_01010"/>
    </source>
</evidence>
<reference evidence="13 14" key="1">
    <citation type="submission" date="2016-10" db="EMBL/GenBank/DDBJ databases">
        <title>Rodentibacter gen. nov. and new species.</title>
        <authorList>
            <person name="Christensen H."/>
        </authorList>
    </citation>
    <scope>NUCLEOTIDE SEQUENCE [LARGE SCALE GENOMIC DNA]</scope>
    <source>
        <strain evidence="13 14">1998236014</strain>
    </source>
</reference>
<feature type="binding site" evidence="9">
    <location>
        <position position="90"/>
    </location>
    <ligand>
        <name>[4Fe-4S] cluster</name>
        <dbReference type="ChEBI" id="CHEBI:49883"/>
    </ligand>
</feature>
<dbReference type="Pfam" id="PF05958">
    <property type="entry name" value="tRNA_U5-meth_tr"/>
    <property type="match status" value="1"/>
</dbReference>
<keyword evidence="3 9" id="KW-0489">Methyltransferase</keyword>
<dbReference type="SUPFAM" id="SSF53335">
    <property type="entry name" value="S-adenosyl-L-methionine-dependent methyltransferases"/>
    <property type="match status" value="1"/>
</dbReference>
<dbReference type="GO" id="GO:0032259">
    <property type="term" value="P:methylation"/>
    <property type="evidence" value="ECO:0007669"/>
    <property type="project" value="UniProtKB-KW"/>
</dbReference>
<dbReference type="InterPro" id="IPR001566">
    <property type="entry name" value="23S_rRNA_MeTrfase_RlmD"/>
</dbReference>
<dbReference type="NCBIfam" id="NF009639">
    <property type="entry name" value="PRK13168.1"/>
    <property type="match status" value="1"/>
</dbReference>
<evidence type="ECO:0000256" key="1">
    <source>
        <dbReference type="ARBA" id="ARBA00022485"/>
    </source>
</evidence>
<dbReference type="InterPro" id="IPR029063">
    <property type="entry name" value="SAM-dependent_MTases_sf"/>
</dbReference>
<name>A0ABX3KZ86_9PAST</name>
<dbReference type="GO" id="GO:0008168">
    <property type="term" value="F:methyltransferase activity"/>
    <property type="evidence" value="ECO:0007669"/>
    <property type="project" value="UniProtKB-KW"/>
</dbReference>
<comment type="catalytic activity">
    <reaction evidence="9">
        <text>uridine(1939) in 23S rRNA + S-adenosyl-L-methionine = 5-methyluridine(1939) in 23S rRNA + S-adenosyl-L-homocysteine + H(+)</text>
        <dbReference type="Rhea" id="RHEA:42908"/>
        <dbReference type="Rhea" id="RHEA-COMP:10278"/>
        <dbReference type="Rhea" id="RHEA-COMP:10279"/>
        <dbReference type="ChEBI" id="CHEBI:15378"/>
        <dbReference type="ChEBI" id="CHEBI:57856"/>
        <dbReference type="ChEBI" id="CHEBI:59789"/>
        <dbReference type="ChEBI" id="CHEBI:65315"/>
        <dbReference type="ChEBI" id="CHEBI:74447"/>
        <dbReference type="EC" id="2.1.1.190"/>
    </reaction>
</comment>
<comment type="similarity">
    <text evidence="9">Belongs to the class I-like SAM-binding methyltransferase superfamily. RNA M5U methyltransferase family. RlmD subfamily.</text>
</comment>
<feature type="binding site" evidence="9">
    <location>
        <position position="168"/>
    </location>
    <ligand>
        <name>[4Fe-4S] cluster</name>
        <dbReference type="ChEBI" id="CHEBI:49883"/>
    </ligand>
</feature>
<evidence type="ECO:0000313" key="13">
    <source>
        <dbReference type="EMBL" id="OOF70839.1"/>
    </source>
</evidence>
<keyword evidence="5 9" id="KW-0949">S-adenosyl-L-methionine</keyword>
<dbReference type="Gene3D" id="2.40.50.1070">
    <property type="match status" value="1"/>
</dbReference>
<dbReference type="PROSITE" id="PS51687">
    <property type="entry name" value="SAM_MT_RNA_M5U"/>
    <property type="match status" value="1"/>
</dbReference>
<feature type="active site" description="Nucleophile" evidence="9 10">
    <location>
        <position position="395"/>
    </location>
</feature>
<feature type="binding site" evidence="9">
    <location>
        <position position="305"/>
    </location>
    <ligand>
        <name>S-adenosyl-L-methionine</name>
        <dbReference type="ChEBI" id="CHEBI:59789"/>
    </ligand>
</feature>
<feature type="binding site" evidence="9">
    <location>
        <position position="348"/>
    </location>
    <ligand>
        <name>S-adenosyl-L-methionine</name>
        <dbReference type="ChEBI" id="CHEBI:59789"/>
    </ligand>
</feature>
<dbReference type="CDD" id="cd02440">
    <property type="entry name" value="AdoMet_MTases"/>
    <property type="match status" value="1"/>
</dbReference>
<dbReference type="InterPro" id="IPR010280">
    <property type="entry name" value="U5_MeTrfase_fam"/>
</dbReference>
<evidence type="ECO:0000256" key="10">
    <source>
        <dbReference type="PROSITE-ProRule" id="PRU01024"/>
    </source>
</evidence>
<organism evidence="13 14">
    <name type="scientific">Rodentibacter caecimuris</name>
    <dbReference type="NCBI Taxonomy" id="1796644"/>
    <lineage>
        <taxon>Bacteria</taxon>
        <taxon>Pseudomonadati</taxon>
        <taxon>Pseudomonadota</taxon>
        <taxon>Gammaproteobacteria</taxon>
        <taxon>Pasteurellales</taxon>
        <taxon>Pasteurellaceae</taxon>
        <taxon>Rodentibacter</taxon>
    </lineage>
</organism>
<dbReference type="HAMAP" id="MF_01010">
    <property type="entry name" value="23SrRNA_methyltr_RlmD"/>
    <property type="match status" value="1"/>
</dbReference>
<keyword evidence="8 9" id="KW-0411">Iron-sulfur</keyword>
<keyword evidence="7 9" id="KW-0408">Iron</keyword>
<evidence type="ECO:0000256" key="6">
    <source>
        <dbReference type="ARBA" id="ARBA00022723"/>
    </source>
</evidence>
<dbReference type="InterPro" id="IPR002792">
    <property type="entry name" value="TRAM_dom"/>
</dbReference>
<evidence type="ECO:0000256" key="5">
    <source>
        <dbReference type="ARBA" id="ARBA00022691"/>
    </source>
</evidence>
<dbReference type="InterPro" id="IPR030390">
    <property type="entry name" value="MeTrfase_TrmA_AS"/>
</dbReference>
<dbReference type="Proteomes" id="UP000188820">
    <property type="component" value="Unassembled WGS sequence"/>
</dbReference>
<proteinExistence type="inferred from homology"/>
<dbReference type="InterPro" id="IPR012340">
    <property type="entry name" value="NA-bd_OB-fold"/>
</dbReference>
<evidence type="ECO:0000256" key="3">
    <source>
        <dbReference type="ARBA" id="ARBA00022603"/>
    </source>
</evidence>
<dbReference type="PROSITE" id="PS01231">
    <property type="entry name" value="TRMA_2"/>
    <property type="match status" value="1"/>
</dbReference>
<dbReference type="PANTHER" id="PTHR11061">
    <property type="entry name" value="RNA M5U METHYLTRANSFERASE"/>
    <property type="match status" value="1"/>
</dbReference>
<evidence type="ECO:0000256" key="2">
    <source>
        <dbReference type="ARBA" id="ARBA00022552"/>
    </source>
</evidence>
<evidence type="ECO:0000313" key="14">
    <source>
        <dbReference type="Proteomes" id="UP000188820"/>
    </source>
</evidence>